<evidence type="ECO:0000256" key="3">
    <source>
        <dbReference type="ARBA" id="ARBA00022692"/>
    </source>
</evidence>
<protein>
    <recommendedName>
        <fullName evidence="7">Major facilitator superfamily (MFS) profile domain-containing protein</fullName>
    </recommendedName>
</protein>
<evidence type="ECO:0000313" key="8">
    <source>
        <dbReference type="EnsemblPlants" id="OGLUM05G11490.6"/>
    </source>
</evidence>
<dbReference type="HOGENOM" id="CLU_1565305_0_0_1"/>
<evidence type="ECO:0000313" key="9">
    <source>
        <dbReference type="Proteomes" id="UP000026961"/>
    </source>
</evidence>
<evidence type="ECO:0000256" key="5">
    <source>
        <dbReference type="ARBA" id="ARBA00023136"/>
    </source>
</evidence>
<dbReference type="PANTHER" id="PTHR23504:SF1">
    <property type="entry name" value="GH21943P-RELATED"/>
    <property type="match status" value="1"/>
</dbReference>
<dbReference type="PROSITE" id="PS50850">
    <property type="entry name" value="MFS"/>
    <property type="match status" value="1"/>
</dbReference>
<feature type="transmembrane region" description="Helical" evidence="6">
    <location>
        <begin position="99"/>
        <end position="121"/>
    </location>
</feature>
<sequence length="171" mass="17786">MWSLAVASGDSACDIWGGGLKSIETPYIASCCACACASLHATYSFAIFGITGLGALVATPIVGNLSDKYGRKALLLLPATASILPLACNRTKAFFYAYYITRMVTAMVAEGSMHCLSLAYVADKVPPSRRAAAFGVFSGVCLAGFVAGTVAARFLAVQSTFQACPFDPRTG</sequence>
<keyword evidence="2" id="KW-0813">Transport</keyword>
<feature type="transmembrane region" description="Helical" evidence="6">
    <location>
        <begin position="27"/>
        <end position="57"/>
    </location>
</feature>
<keyword evidence="5 6" id="KW-0472">Membrane</keyword>
<keyword evidence="4 6" id="KW-1133">Transmembrane helix</keyword>
<dbReference type="Proteomes" id="UP000026961">
    <property type="component" value="Chromosome 5"/>
</dbReference>
<evidence type="ECO:0000259" key="7">
    <source>
        <dbReference type="PROSITE" id="PS50850"/>
    </source>
</evidence>
<keyword evidence="3 6" id="KW-0812">Transmembrane</keyword>
<accession>A0A0D9ZX43</accession>
<dbReference type="PROSITE" id="PS00216">
    <property type="entry name" value="SUGAR_TRANSPORT_1"/>
    <property type="match status" value="1"/>
</dbReference>
<dbReference type="GO" id="GO:0016020">
    <property type="term" value="C:membrane"/>
    <property type="evidence" value="ECO:0007669"/>
    <property type="project" value="UniProtKB-SubCell"/>
</dbReference>
<dbReference type="AlphaFoldDB" id="A0A0D9ZX43"/>
<dbReference type="InterPro" id="IPR011701">
    <property type="entry name" value="MFS"/>
</dbReference>
<reference evidence="8" key="2">
    <citation type="submission" date="2018-05" db="EMBL/GenBank/DDBJ databases">
        <title>OgluRS3 (Oryza glumaepatula Reference Sequence Version 3).</title>
        <authorList>
            <person name="Zhang J."/>
            <person name="Kudrna D."/>
            <person name="Lee S."/>
            <person name="Talag J."/>
            <person name="Welchert J."/>
            <person name="Wing R.A."/>
        </authorList>
    </citation>
    <scope>NUCLEOTIDE SEQUENCE [LARGE SCALE GENOMIC DNA]</scope>
</reference>
<comment type="subcellular location">
    <subcellularLocation>
        <location evidence="1">Membrane</location>
        <topology evidence="1">Multi-pass membrane protein</topology>
    </subcellularLocation>
</comment>
<evidence type="ECO:0000256" key="2">
    <source>
        <dbReference type="ARBA" id="ARBA00022448"/>
    </source>
</evidence>
<evidence type="ECO:0000256" key="6">
    <source>
        <dbReference type="SAM" id="Phobius"/>
    </source>
</evidence>
<feature type="transmembrane region" description="Helical" evidence="6">
    <location>
        <begin position="133"/>
        <end position="156"/>
    </location>
</feature>
<evidence type="ECO:0000256" key="4">
    <source>
        <dbReference type="ARBA" id="ARBA00022989"/>
    </source>
</evidence>
<feature type="domain" description="Major facilitator superfamily (MFS) profile" evidence="7">
    <location>
        <begin position="1"/>
        <end position="171"/>
    </location>
</feature>
<proteinExistence type="predicted"/>
<dbReference type="InterPro" id="IPR020846">
    <property type="entry name" value="MFS_dom"/>
</dbReference>
<dbReference type="EnsemblPlants" id="OGLUM05G11490.6">
    <property type="protein sequence ID" value="OGLUM05G11490.6"/>
    <property type="gene ID" value="OGLUM05G11490"/>
</dbReference>
<dbReference type="Gene3D" id="1.20.1250.20">
    <property type="entry name" value="MFS general substrate transporter like domains"/>
    <property type="match status" value="1"/>
</dbReference>
<dbReference type="PANTHER" id="PTHR23504">
    <property type="entry name" value="MAJOR FACILITATOR SUPERFAMILY DOMAIN-CONTAINING PROTEIN 10"/>
    <property type="match status" value="1"/>
</dbReference>
<dbReference type="Gramene" id="OGLUM05G11490.6">
    <property type="protein sequence ID" value="OGLUM05G11490.6"/>
    <property type="gene ID" value="OGLUM05G11490"/>
</dbReference>
<reference evidence="8" key="1">
    <citation type="submission" date="2015-04" db="UniProtKB">
        <authorList>
            <consortium name="EnsemblPlants"/>
        </authorList>
    </citation>
    <scope>IDENTIFICATION</scope>
</reference>
<name>A0A0D9ZX43_9ORYZ</name>
<evidence type="ECO:0000256" key="1">
    <source>
        <dbReference type="ARBA" id="ARBA00004141"/>
    </source>
</evidence>
<dbReference type="InterPro" id="IPR036259">
    <property type="entry name" value="MFS_trans_sf"/>
</dbReference>
<dbReference type="InterPro" id="IPR005829">
    <property type="entry name" value="Sugar_transporter_CS"/>
</dbReference>
<dbReference type="SUPFAM" id="SSF103473">
    <property type="entry name" value="MFS general substrate transporter"/>
    <property type="match status" value="1"/>
</dbReference>
<dbReference type="GO" id="GO:0022857">
    <property type="term" value="F:transmembrane transporter activity"/>
    <property type="evidence" value="ECO:0007669"/>
    <property type="project" value="InterPro"/>
</dbReference>
<dbReference type="Pfam" id="PF07690">
    <property type="entry name" value="MFS_1"/>
    <property type="match status" value="1"/>
</dbReference>
<organism evidence="8">
    <name type="scientific">Oryza glumipatula</name>
    <dbReference type="NCBI Taxonomy" id="40148"/>
    <lineage>
        <taxon>Eukaryota</taxon>
        <taxon>Viridiplantae</taxon>
        <taxon>Streptophyta</taxon>
        <taxon>Embryophyta</taxon>
        <taxon>Tracheophyta</taxon>
        <taxon>Spermatophyta</taxon>
        <taxon>Magnoliopsida</taxon>
        <taxon>Liliopsida</taxon>
        <taxon>Poales</taxon>
        <taxon>Poaceae</taxon>
        <taxon>BOP clade</taxon>
        <taxon>Oryzoideae</taxon>
        <taxon>Oryzeae</taxon>
        <taxon>Oryzinae</taxon>
        <taxon>Oryza</taxon>
    </lineage>
</organism>
<keyword evidence="9" id="KW-1185">Reference proteome</keyword>